<accession>A0A449BP69</accession>
<dbReference type="RefSeq" id="XP_008625725.2">
    <property type="nucleotide sequence ID" value="XM_008627503.2"/>
</dbReference>
<evidence type="ECO:0000313" key="2">
    <source>
        <dbReference type="EMBL" id="VEV55247.1"/>
    </source>
</evidence>
<feature type="region of interest" description="Disordered" evidence="1">
    <location>
        <begin position="1"/>
        <end position="39"/>
    </location>
</feature>
<gene>
    <name evidence="2" type="ORF">PVVCY_0501320</name>
</gene>
<dbReference type="GeneID" id="19962064"/>
<dbReference type="AlphaFoldDB" id="A0A449BP69"/>
<proteinExistence type="predicted"/>
<protein>
    <submittedName>
        <fullName evidence="2">Uncharacterized protein</fullName>
    </submittedName>
</protein>
<feature type="compositionally biased region" description="Acidic residues" evidence="1">
    <location>
        <begin position="1"/>
        <end position="12"/>
    </location>
</feature>
<evidence type="ECO:0000313" key="3">
    <source>
        <dbReference type="Proteomes" id="UP000290582"/>
    </source>
</evidence>
<dbReference type="OrthoDB" id="372522at2759"/>
<dbReference type="KEGG" id="pvv:PVVCY_0501320"/>
<dbReference type="VEuPathDB" id="PlasmoDB:PVVCY_0501320"/>
<feature type="compositionally biased region" description="Basic and acidic residues" evidence="1">
    <location>
        <begin position="22"/>
        <end position="31"/>
    </location>
</feature>
<reference evidence="2 3" key="1">
    <citation type="submission" date="2019-01" db="EMBL/GenBank/DDBJ databases">
        <authorList>
            <person name="Ramaprasad A."/>
        </authorList>
    </citation>
    <scope>NUCLEOTIDE SEQUENCE [LARGE SCALE GENOMIC DNA]</scope>
</reference>
<organism evidence="2 3">
    <name type="scientific">Plasmodium vinckei vinckei</name>
    <dbReference type="NCBI Taxonomy" id="54757"/>
    <lineage>
        <taxon>Eukaryota</taxon>
        <taxon>Sar</taxon>
        <taxon>Alveolata</taxon>
        <taxon>Apicomplexa</taxon>
        <taxon>Aconoidasida</taxon>
        <taxon>Haemosporida</taxon>
        <taxon>Plasmodiidae</taxon>
        <taxon>Plasmodium</taxon>
        <taxon>Plasmodium (Vinckeia)</taxon>
    </lineage>
</organism>
<sequence>MCDNTVADEENNNTDLQLNKQNESDENKEENTTTGKNHIMMRIKKYSSGFSGDIAMEAVRRASKIIAEKERIQKVYSGVGLKNPKQASEQNDHLNYDTTVDVDDNTPSLNTTPSQKKFLLGAKAVLPGDNQELLEKLKNRKI</sequence>
<evidence type="ECO:0000256" key="1">
    <source>
        <dbReference type="SAM" id="MobiDB-lite"/>
    </source>
</evidence>
<name>A0A449BP69_PLAVN</name>
<dbReference type="Proteomes" id="UP000290582">
    <property type="component" value="Chromosome PVVCY_05"/>
</dbReference>
<dbReference type="EMBL" id="LR215061">
    <property type="protein sequence ID" value="VEV55247.1"/>
    <property type="molecule type" value="Genomic_DNA"/>
</dbReference>